<evidence type="ECO:0000256" key="3">
    <source>
        <dbReference type="ARBA" id="ARBA00023315"/>
    </source>
</evidence>
<dbReference type="CDD" id="cd00751">
    <property type="entry name" value="thiolase"/>
    <property type="match status" value="1"/>
</dbReference>
<dbReference type="PIRSF" id="PIRSF000429">
    <property type="entry name" value="Ac-CoA_Ac_transf"/>
    <property type="match status" value="1"/>
</dbReference>
<dbReference type="InterPro" id="IPR020613">
    <property type="entry name" value="Thiolase_CS"/>
</dbReference>
<dbReference type="AlphaFoldDB" id="A0A9X1D4H2"/>
<keyword evidence="3 5" id="KW-0012">Acyltransferase</keyword>
<dbReference type="RefSeq" id="WP_214386113.1">
    <property type="nucleotide sequence ID" value="NZ_JAFLWW010000001.1"/>
</dbReference>
<dbReference type="PANTHER" id="PTHR43365">
    <property type="entry name" value="BLR7806 PROTEIN"/>
    <property type="match status" value="1"/>
</dbReference>
<sequence length="383" mass="41079">MPEAYIVDAVRTPVGRKKGALAQMHSADLGAQPIKALMARTGVDPNAVDDVIYGCTDTIGSQAGDIARTCWLVAGLPDHVPGVTVDRQCGSAQQAVHFAAQAVMSGTQDLVIAGGVQNMNMIPMASAMLVGPQFGFPDPFSTSPGWLARYGDQEVGQFRSAEMIAEKWQCSREEMEQFALESHQRAIAAIDAGRFVNEIVPIGDFAVDETPRRDTTLEKMATLKTLIEGGRVHAGVASQNSDASAALLIASEQAVKDHNLKPRARIHHISVRGDDPIWMLTAPIPATRHALAKTGLKIEDIDLFECNEAFASIPLAWIKDLGVPRDKVNVNGGAIALGHPLGATGARIMTTMLNELERRKGRYALQTMCEGGGQANVTIIERL</sequence>
<feature type="domain" description="Thiolase N-terminal" evidence="6">
    <location>
        <begin position="5"/>
        <end position="253"/>
    </location>
</feature>
<dbReference type="Proteomes" id="UP001138921">
    <property type="component" value="Unassembled WGS sequence"/>
</dbReference>
<dbReference type="GO" id="GO:0003985">
    <property type="term" value="F:acetyl-CoA C-acetyltransferase activity"/>
    <property type="evidence" value="ECO:0007669"/>
    <property type="project" value="UniProtKB-EC"/>
</dbReference>
<proteinExistence type="inferred from homology"/>
<evidence type="ECO:0000256" key="5">
    <source>
        <dbReference type="RuleBase" id="RU003557"/>
    </source>
</evidence>
<evidence type="ECO:0000259" key="7">
    <source>
        <dbReference type="Pfam" id="PF02803"/>
    </source>
</evidence>
<dbReference type="EMBL" id="JAFLWW010000001">
    <property type="protein sequence ID" value="MBT1154714.1"/>
    <property type="molecule type" value="Genomic_DNA"/>
</dbReference>
<evidence type="ECO:0000256" key="4">
    <source>
        <dbReference type="PIRSR" id="PIRSR000429-1"/>
    </source>
</evidence>
<evidence type="ECO:0000313" key="8">
    <source>
        <dbReference type="EMBL" id="MBT1154714.1"/>
    </source>
</evidence>
<dbReference type="NCBIfam" id="NF005865">
    <property type="entry name" value="PRK07801.1"/>
    <property type="match status" value="1"/>
</dbReference>
<dbReference type="PROSITE" id="PS00737">
    <property type="entry name" value="THIOLASE_2"/>
    <property type="match status" value="1"/>
</dbReference>
<comment type="similarity">
    <text evidence="1 5">Belongs to the thiolase-like superfamily. Thiolase family.</text>
</comment>
<dbReference type="InterPro" id="IPR002155">
    <property type="entry name" value="Thiolase"/>
</dbReference>
<evidence type="ECO:0000256" key="1">
    <source>
        <dbReference type="ARBA" id="ARBA00010982"/>
    </source>
</evidence>
<dbReference type="Pfam" id="PF02803">
    <property type="entry name" value="Thiolase_C"/>
    <property type="match status" value="1"/>
</dbReference>
<feature type="domain" description="Thiolase C-terminal" evidence="7">
    <location>
        <begin position="260"/>
        <end position="382"/>
    </location>
</feature>
<dbReference type="NCBIfam" id="TIGR01930">
    <property type="entry name" value="AcCoA-C-Actrans"/>
    <property type="match status" value="1"/>
</dbReference>
<accession>A0A9X1D4H2</accession>
<evidence type="ECO:0000259" key="6">
    <source>
        <dbReference type="Pfam" id="PF00108"/>
    </source>
</evidence>
<comment type="caution">
    <text evidence="8">The sequence shown here is derived from an EMBL/GenBank/DDBJ whole genome shotgun (WGS) entry which is preliminary data.</text>
</comment>
<feature type="active site" description="Proton acceptor" evidence="4">
    <location>
        <position position="369"/>
    </location>
</feature>
<protein>
    <submittedName>
        <fullName evidence="8">Acetyl-CoA C-acetyltransferase</fullName>
        <ecNumber evidence="8">2.3.1.9</ecNumber>
    </submittedName>
</protein>
<dbReference type="Gene3D" id="3.40.47.10">
    <property type="match status" value="2"/>
</dbReference>
<dbReference type="PANTHER" id="PTHR43365:SF1">
    <property type="entry name" value="ACETYL-COA C-ACYLTRANSFERASE"/>
    <property type="match status" value="1"/>
</dbReference>
<dbReference type="Pfam" id="PF00108">
    <property type="entry name" value="Thiolase_N"/>
    <property type="match status" value="1"/>
</dbReference>
<dbReference type="EC" id="2.3.1.9" evidence="8"/>
<dbReference type="SUPFAM" id="SSF53901">
    <property type="entry name" value="Thiolase-like"/>
    <property type="match status" value="1"/>
</dbReference>
<gene>
    <name evidence="8" type="ORF">J1C56_03835</name>
</gene>
<dbReference type="InterPro" id="IPR016039">
    <property type="entry name" value="Thiolase-like"/>
</dbReference>
<reference evidence="8" key="1">
    <citation type="journal article" date="2021" name="Microorganisms">
        <title>Phylogenomic Reconstruction and Metabolic Potential of the Genus Aminobacter.</title>
        <authorList>
            <person name="Artuso I."/>
            <person name="Turrini P."/>
            <person name="Pirolo M."/>
            <person name="Lugli G.A."/>
            <person name="Ventura M."/>
            <person name="Visca P."/>
        </authorList>
    </citation>
    <scope>NUCLEOTIDE SEQUENCE</scope>
    <source>
        <strain evidence="8">LMG 26462</strain>
    </source>
</reference>
<organism evidence="8 9">
    <name type="scientific">Aminobacter anthyllidis</name>
    <dbReference type="NCBI Taxonomy" id="1035067"/>
    <lineage>
        <taxon>Bacteria</taxon>
        <taxon>Pseudomonadati</taxon>
        <taxon>Pseudomonadota</taxon>
        <taxon>Alphaproteobacteria</taxon>
        <taxon>Hyphomicrobiales</taxon>
        <taxon>Phyllobacteriaceae</taxon>
        <taxon>Aminobacter</taxon>
    </lineage>
</organism>
<dbReference type="InterPro" id="IPR020616">
    <property type="entry name" value="Thiolase_N"/>
</dbReference>
<reference evidence="8" key="2">
    <citation type="submission" date="2021-03" db="EMBL/GenBank/DDBJ databases">
        <authorList>
            <person name="Artuso I."/>
            <person name="Turrini P."/>
            <person name="Pirolo M."/>
            <person name="Lugli G.A."/>
            <person name="Ventura M."/>
            <person name="Visca P."/>
        </authorList>
    </citation>
    <scope>NUCLEOTIDE SEQUENCE</scope>
    <source>
        <strain evidence="8">LMG 26462</strain>
    </source>
</reference>
<feature type="active site" description="Proton acceptor" evidence="4">
    <location>
        <position position="339"/>
    </location>
</feature>
<feature type="active site" description="Acyl-thioester intermediate" evidence="4">
    <location>
        <position position="89"/>
    </location>
</feature>
<dbReference type="InterPro" id="IPR020617">
    <property type="entry name" value="Thiolase_C"/>
</dbReference>
<keyword evidence="2 5" id="KW-0808">Transferase</keyword>
<evidence type="ECO:0000256" key="2">
    <source>
        <dbReference type="ARBA" id="ARBA00022679"/>
    </source>
</evidence>
<evidence type="ECO:0000313" key="9">
    <source>
        <dbReference type="Proteomes" id="UP001138921"/>
    </source>
</evidence>
<keyword evidence="9" id="KW-1185">Reference proteome</keyword>
<name>A0A9X1D4H2_9HYPH</name>